<proteinExistence type="predicted"/>
<organism evidence="2">
    <name type="scientific">Podoviridae sp. ctnCN2</name>
    <dbReference type="NCBI Taxonomy" id="2825274"/>
    <lineage>
        <taxon>Viruses</taxon>
        <taxon>Duplodnaviria</taxon>
        <taxon>Heunggongvirae</taxon>
        <taxon>Uroviricota</taxon>
        <taxon>Caudoviricetes</taxon>
    </lineage>
</organism>
<keyword evidence="1" id="KW-0812">Transmembrane</keyword>
<evidence type="ECO:0000313" key="2">
    <source>
        <dbReference type="EMBL" id="DAE07538.1"/>
    </source>
</evidence>
<name>A0A8S5PKW6_9CAUD</name>
<keyword evidence="1" id="KW-0472">Membrane</keyword>
<evidence type="ECO:0000256" key="1">
    <source>
        <dbReference type="SAM" id="Phobius"/>
    </source>
</evidence>
<protein>
    <submittedName>
        <fullName evidence="2">Uncharacterized protein</fullName>
    </submittedName>
</protein>
<accession>A0A8S5PKW6</accession>
<keyword evidence="1" id="KW-1133">Transmembrane helix</keyword>
<sequence>MDNSLKLKRSKKKKTGYIYIYSIYYFFFFFFSRFSSLSRVLLNAAAARNPLFFLAFFYSSQ</sequence>
<feature type="transmembrane region" description="Helical" evidence="1">
    <location>
        <begin position="16"/>
        <end position="34"/>
    </location>
</feature>
<dbReference type="EMBL" id="BK015452">
    <property type="protein sequence ID" value="DAE07538.1"/>
    <property type="molecule type" value="Genomic_DNA"/>
</dbReference>
<reference evidence="2" key="1">
    <citation type="journal article" date="2021" name="Proc. Natl. Acad. Sci. U.S.A.">
        <title>A Catalog of Tens of Thousands of Viruses from Human Metagenomes Reveals Hidden Associations with Chronic Diseases.</title>
        <authorList>
            <person name="Tisza M.J."/>
            <person name="Buck C.B."/>
        </authorList>
    </citation>
    <scope>NUCLEOTIDE SEQUENCE</scope>
    <source>
        <strain evidence="2">CtnCN2</strain>
    </source>
</reference>